<feature type="compositionally biased region" description="Acidic residues" evidence="1">
    <location>
        <begin position="110"/>
        <end position="119"/>
    </location>
</feature>
<evidence type="ECO:0000256" key="1">
    <source>
        <dbReference type="SAM" id="MobiDB-lite"/>
    </source>
</evidence>
<dbReference type="GO" id="GO:0032543">
    <property type="term" value="P:mitochondrial translation"/>
    <property type="evidence" value="ECO:0007669"/>
    <property type="project" value="InterPro"/>
</dbReference>
<dbReference type="Gene3D" id="6.20.130.10">
    <property type="match status" value="1"/>
</dbReference>
<dbReference type="GO" id="GO:0005762">
    <property type="term" value="C:mitochondrial large ribosomal subunit"/>
    <property type="evidence" value="ECO:0007669"/>
    <property type="project" value="InterPro"/>
</dbReference>
<keyword evidence="4" id="KW-1185">Reference proteome</keyword>
<dbReference type="GO" id="GO:0003735">
    <property type="term" value="F:structural constituent of ribosome"/>
    <property type="evidence" value="ECO:0007669"/>
    <property type="project" value="InterPro"/>
</dbReference>
<dbReference type="InterPro" id="IPR048874">
    <property type="entry name" value="Ribosomal_bL31m_N"/>
</dbReference>
<protein>
    <submittedName>
        <fullName evidence="3">Similar to 54S ribosomal protein L36, mitochondrial acc. no. P36531</fullName>
    </submittedName>
</protein>
<dbReference type="Proteomes" id="UP000018144">
    <property type="component" value="Unassembled WGS sequence"/>
</dbReference>
<proteinExistence type="predicted"/>
<keyword evidence="3" id="KW-0689">Ribosomal protein</keyword>
<feature type="region of interest" description="Disordered" evidence="1">
    <location>
        <begin position="110"/>
        <end position="133"/>
    </location>
</feature>
<dbReference type="OrthoDB" id="5587740at2759"/>
<evidence type="ECO:0000313" key="3">
    <source>
        <dbReference type="EMBL" id="CCX30510.1"/>
    </source>
</evidence>
<accession>U4LME1</accession>
<dbReference type="EMBL" id="HF935441">
    <property type="protein sequence ID" value="CCX30510.1"/>
    <property type="molecule type" value="Genomic_DNA"/>
</dbReference>
<dbReference type="eggNOG" id="ENOG502RZ6E">
    <property type="taxonomic scope" value="Eukaryota"/>
</dbReference>
<gene>
    <name evidence="3" type="ORF">PCON_08709</name>
</gene>
<sequence>MSALTPILRTRSGTLSPLFTALRPTVQCRNANLIRRPKRPYLLDQIIILSDGSTYKQLTTSPKGIIRSTKDIRNNPLWNPSIKEFGDVEEDEAGRLRRFRERFGMGFESETEEGAEDLESLLVVSGTEAPKKK</sequence>
<evidence type="ECO:0000259" key="2">
    <source>
        <dbReference type="Pfam" id="PF21492"/>
    </source>
</evidence>
<dbReference type="Pfam" id="PF21492">
    <property type="entry name" value="bL31_N"/>
    <property type="match status" value="1"/>
</dbReference>
<reference evidence="3 4" key="1">
    <citation type="journal article" date="2013" name="PLoS Genet.">
        <title>The genome and development-dependent transcriptomes of Pyronema confluens: a window into fungal evolution.</title>
        <authorList>
            <person name="Traeger S."/>
            <person name="Altegoer F."/>
            <person name="Freitag M."/>
            <person name="Gabaldon T."/>
            <person name="Kempken F."/>
            <person name="Kumar A."/>
            <person name="Marcet-Houben M."/>
            <person name="Poggeler S."/>
            <person name="Stajich J.E."/>
            <person name="Nowrousian M."/>
        </authorList>
    </citation>
    <scope>NUCLEOTIDE SEQUENCE [LARGE SCALE GENOMIC DNA]</scope>
    <source>
        <strain evidence="4">CBS 100304</strain>
        <tissue evidence="3">Vegetative mycelium</tissue>
    </source>
</reference>
<organism evidence="3 4">
    <name type="scientific">Pyronema omphalodes (strain CBS 100304)</name>
    <name type="common">Pyronema confluens</name>
    <dbReference type="NCBI Taxonomy" id="1076935"/>
    <lineage>
        <taxon>Eukaryota</taxon>
        <taxon>Fungi</taxon>
        <taxon>Dikarya</taxon>
        <taxon>Ascomycota</taxon>
        <taxon>Pezizomycotina</taxon>
        <taxon>Pezizomycetes</taxon>
        <taxon>Pezizales</taxon>
        <taxon>Pyronemataceae</taxon>
        <taxon>Pyronema</taxon>
    </lineage>
</organism>
<dbReference type="STRING" id="1076935.U4LME1"/>
<dbReference type="PANTHER" id="PTHR28174">
    <property type="entry name" value="54S RIBOSOMAL PROTEIN L36, MITOCHONDRIAL"/>
    <property type="match status" value="1"/>
</dbReference>
<dbReference type="AlphaFoldDB" id="U4LME1"/>
<name>U4LME1_PYROM</name>
<keyword evidence="3" id="KW-0687">Ribonucleoprotein</keyword>
<evidence type="ECO:0000313" key="4">
    <source>
        <dbReference type="Proteomes" id="UP000018144"/>
    </source>
</evidence>
<feature type="domain" description="Ribosomal protein bL31m N-terminal" evidence="2">
    <location>
        <begin position="36"/>
        <end position="81"/>
    </location>
</feature>
<dbReference type="OMA" id="QCRNANL"/>
<dbReference type="PANTHER" id="PTHR28174:SF1">
    <property type="entry name" value="LARGE RIBOSOMAL SUBUNIT PROTEIN BL31M"/>
    <property type="match status" value="1"/>
</dbReference>
<dbReference type="InterPro" id="IPR034600">
    <property type="entry name" value="Ribosomal_bL31m"/>
</dbReference>